<comment type="caution">
    <text evidence="1">The sequence shown here is derived from an EMBL/GenBank/DDBJ whole genome shotgun (WGS) entry which is preliminary data.</text>
</comment>
<evidence type="ECO:0000313" key="2">
    <source>
        <dbReference type="Proteomes" id="UP001172036"/>
    </source>
</evidence>
<sequence>MKTYPTKKKVIGKIKNNFKLSFELTEDYLQNNQNKQEKKKKTCQKSLKNSNTCSRFSHQLTKIVTKFPKLNSKLVNLGFNINLSLLKNTKPC</sequence>
<protein>
    <submittedName>
        <fullName evidence="1">Uncharacterized protein</fullName>
    </submittedName>
</protein>
<evidence type="ECO:0000313" key="1">
    <source>
        <dbReference type="EMBL" id="MDO8167893.1"/>
    </source>
</evidence>
<dbReference type="Proteomes" id="UP001172036">
    <property type="component" value="Unassembled WGS sequence"/>
</dbReference>
<dbReference type="EMBL" id="JAOSID010000001">
    <property type="protein sequence ID" value="MDO8167893.1"/>
    <property type="molecule type" value="Genomic_DNA"/>
</dbReference>
<gene>
    <name evidence="1" type="ORF">OC680_00130</name>
</gene>
<name>A0ABT9DCN5_9MOLU</name>
<proteinExistence type="predicted"/>
<accession>A0ABT9DCN5</accession>
<dbReference type="RefSeq" id="WP_304515094.1">
    <property type="nucleotide sequence ID" value="NZ_JAOSID010000001.1"/>
</dbReference>
<organism evidence="1 2">
    <name type="scientific">Candidatus Phytoplasma melaleucae</name>
    <dbReference type="NCBI Taxonomy" id="2982630"/>
    <lineage>
        <taxon>Bacteria</taxon>
        <taxon>Bacillati</taxon>
        <taxon>Mycoplasmatota</taxon>
        <taxon>Mollicutes</taxon>
        <taxon>Acholeplasmatales</taxon>
        <taxon>Acholeplasmataceae</taxon>
        <taxon>Candidatus Phytoplasma</taxon>
    </lineage>
</organism>
<keyword evidence="2" id="KW-1185">Reference proteome</keyword>
<reference evidence="1 2" key="1">
    <citation type="journal article" date="2023" name="Int. J. Syst. Evol. Microbiol.">
        <title>The observation of taxonomic boundaries for the 16SrII and 16SrXXV phytoplasmas using genome-based delimitation.</title>
        <authorList>
            <person name="Rodrigues Jardim B."/>
            <person name="Tran-Nguyen L.T.T."/>
            <person name="Gambley C."/>
            <person name="Al-Sadi A.M."/>
            <person name="Al-Subhi A.M."/>
            <person name="Foissac X."/>
            <person name="Salar P."/>
            <person name="Cai H."/>
            <person name="Yang J.Y."/>
            <person name="Davis R."/>
            <person name="Jones L."/>
            <person name="Rodoni B."/>
            <person name="Constable F.E."/>
        </authorList>
    </citation>
    <scope>NUCLEOTIDE SEQUENCE [LARGE SCALE GENOMIC DNA]</scope>
    <source>
        <strain evidence="1">BAWM-155c</strain>
    </source>
</reference>